<evidence type="ECO:0000313" key="2">
    <source>
        <dbReference type="EMBL" id="SUZ51963.1"/>
    </source>
</evidence>
<evidence type="ECO:0000259" key="1">
    <source>
        <dbReference type="Pfam" id="PF04321"/>
    </source>
</evidence>
<organism evidence="2">
    <name type="scientific">marine metagenome</name>
    <dbReference type="NCBI Taxonomy" id="408172"/>
    <lineage>
        <taxon>unclassified sequences</taxon>
        <taxon>metagenomes</taxon>
        <taxon>ecological metagenomes</taxon>
    </lineage>
</organism>
<protein>
    <recommendedName>
        <fullName evidence="1">RmlD-like substrate binding domain-containing protein</fullName>
    </recommendedName>
</protein>
<dbReference type="EMBL" id="UINC01000249">
    <property type="protein sequence ID" value="SUZ51963.1"/>
    <property type="molecule type" value="Genomic_DNA"/>
</dbReference>
<gene>
    <name evidence="2" type="ORF">METZ01_LOCUS4817</name>
</gene>
<accession>A0A381NEJ6</accession>
<sequence length="288" mass="32537">MSRILITGAFGQLGTSLRNILSDQSILAAGRMIPLEEKDGCTALDITELNQVRETIALFQPDVIVHLAAMTDVDGCERDPELAFDVNVRGTENLLDNFSGRFIYISTDYVFDGSNGPYTEKDEVNPISVYGRTKLYGEDLVQQSNANWVILRSNVVFSFQERTKASFMDWVVDSLKNRQSITVVDDQWNNPTWTVDLARIISRIIDHEIQGLYHYGGRDLLNRFAFAEMIAETFKLDRTLIEPIDTASLNQLAKRPLKSGLRPEKIEIDLSVEALPLRKALNEIYSLS</sequence>
<dbReference type="CDD" id="cd05254">
    <property type="entry name" value="dTDP_HR_like_SDR_e"/>
    <property type="match status" value="1"/>
</dbReference>
<name>A0A381NEJ6_9ZZZZ</name>
<proteinExistence type="predicted"/>
<reference evidence="2" key="1">
    <citation type="submission" date="2018-05" db="EMBL/GenBank/DDBJ databases">
        <authorList>
            <person name="Lanie J.A."/>
            <person name="Ng W.-L."/>
            <person name="Kazmierczak K.M."/>
            <person name="Andrzejewski T.M."/>
            <person name="Davidsen T.M."/>
            <person name="Wayne K.J."/>
            <person name="Tettelin H."/>
            <person name="Glass J.I."/>
            <person name="Rusch D."/>
            <person name="Podicherti R."/>
            <person name="Tsui H.-C.T."/>
            <person name="Winkler M.E."/>
        </authorList>
    </citation>
    <scope>NUCLEOTIDE SEQUENCE</scope>
</reference>
<dbReference type="Pfam" id="PF04321">
    <property type="entry name" value="RmlD_sub_bind"/>
    <property type="match status" value="1"/>
</dbReference>
<dbReference type="InterPro" id="IPR029903">
    <property type="entry name" value="RmlD-like-bd"/>
</dbReference>
<dbReference type="PANTHER" id="PTHR10491">
    <property type="entry name" value="DTDP-4-DEHYDRORHAMNOSE REDUCTASE"/>
    <property type="match status" value="1"/>
</dbReference>
<dbReference type="InterPro" id="IPR005913">
    <property type="entry name" value="dTDP_dehydrorham_reduct"/>
</dbReference>
<dbReference type="InterPro" id="IPR036291">
    <property type="entry name" value="NAD(P)-bd_dom_sf"/>
</dbReference>
<dbReference type="PANTHER" id="PTHR10491:SF4">
    <property type="entry name" value="METHIONINE ADENOSYLTRANSFERASE 2 SUBUNIT BETA"/>
    <property type="match status" value="1"/>
</dbReference>
<dbReference type="Gene3D" id="3.40.50.720">
    <property type="entry name" value="NAD(P)-binding Rossmann-like Domain"/>
    <property type="match status" value="1"/>
</dbReference>
<dbReference type="NCBIfam" id="TIGR01214">
    <property type="entry name" value="rmlD"/>
    <property type="match status" value="1"/>
</dbReference>
<dbReference type="GO" id="GO:0019305">
    <property type="term" value="P:dTDP-rhamnose biosynthetic process"/>
    <property type="evidence" value="ECO:0007669"/>
    <property type="project" value="TreeGrafter"/>
</dbReference>
<dbReference type="SUPFAM" id="SSF51735">
    <property type="entry name" value="NAD(P)-binding Rossmann-fold domains"/>
    <property type="match status" value="1"/>
</dbReference>
<dbReference type="GO" id="GO:0005829">
    <property type="term" value="C:cytosol"/>
    <property type="evidence" value="ECO:0007669"/>
    <property type="project" value="TreeGrafter"/>
</dbReference>
<feature type="domain" description="RmlD-like substrate binding" evidence="1">
    <location>
        <begin position="3"/>
        <end position="285"/>
    </location>
</feature>
<dbReference type="GO" id="GO:0008831">
    <property type="term" value="F:dTDP-4-dehydrorhamnose reductase activity"/>
    <property type="evidence" value="ECO:0007669"/>
    <property type="project" value="TreeGrafter"/>
</dbReference>
<dbReference type="AlphaFoldDB" id="A0A381NEJ6"/>